<name>A0A370KAL9_9GAMM</name>
<dbReference type="Proteomes" id="UP000254711">
    <property type="component" value="Unassembled WGS sequence"/>
</dbReference>
<protein>
    <submittedName>
        <fullName evidence="3">DUF4190 domain-containing protein</fullName>
    </submittedName>
</protein>
<feature type="transmembrane region" description="Helical" evidence="1">
    <location>
        <begin position="61"/>
        <end position="94"/>
    </location>
</feature>
<dbReference type="Pfam" id="PF13828">
    <property type="entry name" value="DUF4190"/>
    <property type="match status" value="1"/>
</dbReference>
<dbReference type="RefSeq" id="WP_114823436.1">
    <property type="nucleotide sequence ID" value="NZ_QQSY01000001.1"/>
</dbReference>
<feature type="transmembrane region" description="Helical" evidence="1">
    <location>
        <begin position="12"/>
        <end position="40"/>
    </location>
</feature>
<evidence type="ECO:0000256" key="1">
    <source>
        <dbReference type="SAM" id="Phobius"/>
    </source>
</evidence>
<sequence length="100" mass="10429">MSYQPTTYRSTNALAVVSLSFGIACWLVLPFIGAIVAVICGHLARAEIRRAQPGTMEGDGLAVAGLVLGYVHLAIALLAVAVVFAFLALGVGIGIHSLHW</sequence>
<keyword evidence="1" id="KW-0472">Membrane</keyword>
<gene>
    <name evidence="3" type="ORF">DVT68_02315</name>
</gene>
<organism evidence="3 4">
    <name type="scientific">Dyella solisilvae</name>
    <dbReference type="NCBI Taxonomy" id="1920168"/>
    <lineage>
        <taxon>Bacteria</taxon>
        <taxon>Pseudomonadati</taxon>
        <taxon>Pseudomonadota</taxon>
        <taxon>Gammaproteobacteria</taxon>
        <taxon>Lysobacterales</taxon>
        <taxon>Rhodanobacteraceae</taxon>
        <taxon>Dyella</taxon>
    </lineage>
</organism>
<dbReference type="EMBL" id="QQSY01000001">
    <property type="protein sequence ID" value="RDI99699.1"/>
    <property type="molecule type" value="Genomic_DNA"/>
</dbReference>
<dbReference type="AlphaFoldDB" id="A0A370KAL9"/>
<evidence type="ECO:0000259" key="2">
    <source>
        <dbReference type="Pfam" id="PF13828"/>
    </source>
</evidence>
<proteinExistence type="predicted"/>
<keyword evidence="1" id="KW-0812">Transmembrane</keyword>
<evidence type="ECO:0000313" key="3">
    <source>
        <dbReference type="EMBL" id="RDI99699.1"/>
    </source>
</evidence>
<accession>A0A370KAL9</accession>
<reference evidence="3 4" key="1">
    <citation type="submission" date="2018-07" db="EMBL/GenBank/DDBJ databases">
        <title>Dyella solisilvae sp. nov., isolated from the pine and broad-leaved mixed forest soil.</title>
        <authorList>
            <person name="Gao Z."/>
            <person name="Qiu L."/>
        </authorList>
    </citation>
    <scope>NUCLEOTIDE SEQUENCE [LARGE SCALE GENOMIC DNA]</scope>
    <source>
        <strain evidence="3 4">DHG54</strain>
    </source>
</reference>
<feature type="domain" description="DUF4190" evidence="2">
    <location>
        <begin position="14"/>
        <end position="78"/>
    </location>
</feature>
<dbReference type="InterPro" id="IPR025241">
    <property type="entry name" value="DUF4190"/>
</dbReference>
<comment type="caution">
    <text evidence="3">The sequence shown here is derived from an EMBL/GenBank/DDBJ whole genome shotgun (WGS) entry which is preliminary data.</text>
</comment>
<dbReference type="OrthoDB" id="6183992at2"/>
<keyword evidence="1" id="KW-1133">Transmembrane helix</keyword>
<evidence type="ECO:0000313" key="4">
    <source>
        <dbReference type="Proteomes" id="UP000254711"/>
    </source>
</evidence>
<keyword evidence="4" id="KW-1185">Reference proteome</keyword>